<name>A0ABY2KMH8_9RHOB</name>
<dbReference type="Gene3D" id="3.90.550.10">
    <property type="entry name" value="Spore Coat Polysaccharide Biosynthesis Protein SpsA, Chain A"/>
    <property type="match status" value="1"/>
</dbReference>
<feature type="signal peptide" evidence="1">
    <location>
        <begin position="1"/>
        <end position="18"/>
    </location>
</feature>
<keyword evidence="1" id="KW-0732">Signal</keyword>
<gene>
    <name evidence="2" type="ORF">EEB11_07235</name>
</gene>
<organism evidence="2 3">
    <name type="scientific">Pseudotabrizicola sediminis</name>
    <dbReference type="NCBI Taxonomy" id="2486418"/>
    <lineage>
        <taxon>Bacteria</taxon>
        <taxon>Pseudomonadati</taxon>
        <taxon>Pseudomonadota</taxon>
        <taxon>Alphaproteobacteria</taxon>
        <taxon>Rhodobacterales</taxon>
        <taxon>Paracoccaceae</taxon>
        <taxon>Pseudotabrizicola</taxon>
    </lineage>
</organism>
<dbReference type="InterPro" id="IPR029044">
    <property type="entry name" value="Nucleotide-diphossugar_trans"/>
</dbReference>
<proteinExistence type="predicted"/>
<evidence type="ECO:0000256" key="1">
    <source>
        <dbReference type="SAM" id="SignalP"/>
    </source>
</evidence>
<accession>A0ABY2KMH8</accession>
<evidence type="ECO:0000313" key="2">
    <source>
        <dbReference type="EMBL" id="TGD43776.1"/>
    </source>
</evidence>
<evidence type="ECO:0000313" key="3">
    <source>
        <dbReference type="Proteomes" id="UP000297741"/>
    </source>
</evidence>
<dbReference type="Proteomes" id="UP000297741">
    <property type="component" value="Unassembled WGS sequence"/>
</dbReference>
<sequence>MTASLVIACASNSDAILAANLAASPLLAGGVPLHVQRGAPSAAIAYNRAIDATDSDLILFVHHDVYLPKGWDILLERRLTDLAQRHPDWALAGAYGVAADYRQFGPVWTSSLGEIIGRVPLQPEPVVSFDEMLILLRRSSGLRFDETQPGWHMYGTDIVCHARASGKGAYAVGLPCIHNDRFHDALGMDFTESYRWMQTKWPQFLPIQTPVTKLSRSGLHLMRERWNMRKSLAMREGGAVHTGAHPAELAARCGWADLTPSAV</sequence>
<keyword evidence="3" id="KW-1185">Reference proteome</keyword>
<feature type="chain" id="PRO_5046406659" description="Glycosyltransferase like family protein" evidence="1">
    <location>
        <begin position="19"/>
        <end position="263"/>
    </location>
</feature>
<dbReference type="RefSeq" id="WP_135429766.1">
    <property type="nucleotide sequence ID" value="NZ_RPEM01000004.1"/>
</dbReference>
<dbReference type="EMBL" id="RPEM01000004">
    <property type="protein sequence ID" value="TGD43776.1"/>
    <property type="molecule type" value="Genomic_DNA"/>
</dbReference>
<dbReference type="CDD" id="cd00761">
    <property type="entry name" value="Glyco_tranf_GTA_type"/>
    <property type="match status" value="1"/>
</dbReference>
<comment type="caution">
    <text evidence="2">The sequence shown here is derived from an EMBL/GenBank/DDBJ whole genome shotgun (WGS) entry which is preliminary data.</text>
</comment>
<evidence type="ECO:0008006" key="4">
    <source>
        <dbReference type="Google" id="ProtNLM"/>
    </source>
</evidence>
<reference evidence="2 3" key="1">
    <citation type="submission" date="2018-11" db="EMBL/GenBank/DDBJ databases">
        <title>Tabrizicola sp. isolated from sediment of alpine lake.</title>
        <authorList>
            <person name="Liu Z."/>
        </authorList>
    </citation>
    <scope>NUCLEOTIDE SEQUENCE [LARGE SCALE GENOMIC DNA]</scope>
    <source>
        <strain evidence="2 3">DRYC-M-16</strain>
    </source>
</reference>
<protein>
    <recommendedName>
        <fullName evidence="4">Glycosyltransferase like family protein</fullName>
    </recommendedName>
</protein>
<dbReference type="SUPFAM" id="SSF53448">
    <property type="entry name" value="Nucleotide-diphospho-sugar transferases"/>
    <property type="match status" value="1"/>
</dbReference>